<dbReference type="PANTHER" id="PTHR10744">
    <property type="entry name" value="40S RIBOSOMAL PROTEIN S11 FAMILY MEMBER"/>
    <property type="match status" value="1"/>
</dbReference>
<reference evidence="5" key="1">
    <citation type="submission" date="2023-06" db="EMBL/GenBank/DDBJ databases">
        <title>Genome-scale phylogeny and comparative genomics of the fungal order Sordariales.</title>
        <authorList>
            <consortium name="Lawrence Berkeley National Laboratory"/>
            <person name="Hensen N."/>
            <person name="Bonometti L."/>
            <person name="Westerberg I."/>
            <person name="Brannstrom I.O."/>
            <person name="Guillou S."/>
            <person name="Cros-Aarteil S."/>
            <person name="Calhoun S."/>
            <person name="Haridas S."/>
            <person name="Kuo A."/>
            <person name="Mondo S."/>
            <person name="Pangilinan J."/>
            <person name="Riley R."/>
            <person name="Labutti K."/>
            <person name="Andreopoulos B."/>
            <person name="Lipzen A."/>
            <person name="Chen C."/>
            <person name="Yanf M."/>
            <person name="Daum C."/>
            <person name="Ng V."/>
            <person name="Clum A."/>
            <person name="Steindorff A."/>
            <person name="Ohm R."/>
            <person name="Martin F."/>
            <person name="Silar P."/>
            <person name="Natvig D."/>
            <person name="Lalanne C."/>
            <person name="Gautier V."/>
            <person name="Ament-Velasquez S.L."/>
            <person name="Kruys A."/>
            <person name="Hutchinson M.I."/>
            <person name="Powell A.J."/>
            <person name="Barry K."/>
            <person name="Miller A.N."/>
            <person name="Grigoriev I.V."/>
            <person name="Debuchy R."/>
            <person name="Gladieux P."/>
            <person name="Thoren M.H."/>
            <person name="Johannesson H."/>
        </authorList>
    </citation>
    <scope>NUCLEOTIDE SEQUENCE</scope>
    <source>
        <strain evidence="5">8032-3</strain>
    </source>
</reference>
<dbReference type="GO" id="GO:1990904">
    <property type="term" value="C:ribonucleoprotein complex"/>
    <property type="evidence" value="ECO:0007669"/>
    <property type="project" value="UniProtKB-KW"/>
</dbReference>
<dbReference type="RefSeq" id="XP_060282589.1">
    <property type="nucleotide sequence ID" value="XM_060424663.1"/>
</dbReference>
<gene>
    <name evidence="5" type="ORF">QBC33DRAFT_452982</name>
</gene>
<dbReference type="InterPro" id="IPR000266">
    <property type="entry name" value="Ribosomal_uS17"/>
</dbReference>
<dbReference type="Gene3D" id="2.40.50.140">
    <property type="entry name" value="Nucleic acid-binding proteins"/>
    <property type="match status" value="1"/>
</dbReference>
<feature type="compositionally biased region" description="Basic and acidic residues" evidence="4">
    <location>
        <begin position="95"/>
        <end position="129"/>
    </location>
</feature>
<evidence type="ECO:0000256" key="2">
    <source>
        <dbReference type="ARBA" id="ARBA00022980"/>
    </source>
</evidence>
<comment type="similarity">
    <text evidence="1">Belongs to the universal ribosomal protein uS17 family.</text>
</comment>
<evidence type="ECO:0000313" key="6">
    <source>
        <dbReference type="Proteomes" id="UP001244011"/>
    </source>
</evidence>
<comment type="caution">
    <text evidence="5">The sequence shown here is derived from an EMBL/GenBank/DDBJ whole genome shotgun (WGS) entry which is preliminary data.</text>
</comment>
<evidence type="ECO:0000256" key="4">
    <source>
        <dbReference type="SAM" id="MobiDB-lite"/>
    </source>
</evidence>
<dbReference type="EMBL" id="MU839011">
    <property type="protein sequence ID" value="KAK1766376.1"/>
    <property type="molecule type" value="Genomic_DNA"/>
</dbReference>
<dbReference type="SUPFAM" id="SSF50249">
    <property type="entry name" value="Nucleic acid-binding proteins"/>
    <property type="match status" value="1"/>
</dbReference>
<keyword evidence="6" id="KW-1185">Reference proteome</keyword>
<dbReference type="GO" id="GO:0003735">
    <property type="term" value="F:structural constituent of ribosome"/>
    <property type="evidence" value="ECO:0007669"/>
    <property type="project" value="InterPro"/>
</dbReference>
<evidence type="ECO:0000313" key="5">
    <source>
        <dbReference type="EMBL" id="KAK1766376.1"/>
    </source>
</evidence>
<sequence length="161" mass="17586">MASLAGAAARKTFRELHGVVVTAGLMQRTVKVRVGGQKWNGKVQKFFDDPKTYLVHDPNDSLRAGDVVAITPGWRSSKQKRHVVKHIIAPSGTPVEERPPVPTEDERWDAKVAKKQAKDGRRAARREAELAQQRSASPRRAKRTSSAGSAEPAATSISDVD</sequence>
<dbReference type="GO" id="GO:0006412">
    <property type="term" value="P:translation"/>
    <property type="evidence" value="ECO:0007669"/>
    <property type="project" value="InterPro"/>
</dbReference>
<dbReference type="GeneID" id="85307850"/>
<dbReference type="PANTHER" id="PTHR10744:SF1">
    <property type="entry name" value="SMALL RIBOSOMAL SUBUNIT PROTEIN US17M"/>
    <property type="match status" value="1"/>
</dbReference>
<organism evidence="5 6">
    <name type="scientific">Phialemonium atrogriseum</name>
    <dbReference type="NCBI Taxonomy" id="1093897"/>
    <lineage>
        <taxon>Eukaryota</taxon>
        <taxon>Fungi</taxon>
        <taxon>Dikarya</taxon>
        <taxon>Ascomycota</taxon>
        <taxon>Pezizomycotina</taxon>
        <taxon>Sordariomycetes</taxon>
        <taxon>Sordariomycetidae</taxon>
        <taxon>Cephalothecales</taxon>
        <taxon>Cephalothecaceae</taxon>
        <taxon>Phialemonium</taxon>
    </lineage>
</organism>
<dbReference type="InterPro" id="IPR012340">
    <property type="entry name" value="NA-bd_OB-fold"/>
</dbReference>
<dbReference type="GO" id="GO:0005840">
    <property type="term" value="C:ribosome"/>
    <property type="evidence" value="ECO:0007669"/>
    <property type="project" value="UniProtKB-KW"/>
</dbReference>
<feature type="region of interest" description="Disordered" evidence="4">
    <location>
        <begin position="89"/>
        <end position="161"/>
    </location>
</feature>
<dbReference type="AlphaFoldDB" id="A0AAJ0FF96"/>
<proteinExistence type="inferred from homology"/>
<dbReference type="Pfam" id="PF00366">
    <property type="entry name" value="Ribosomal_S17"/>
    <property type="match status" value="1"/>
</dbReference>
<dbReference type="GO" id="GO:0005739">
    <property type="term" value="C:mitochondrion"/>
    <property type="evidence" value="ECO:0007669"/>
    <property type="project" value="TreeGrafter"/>
</dbReference>
<dbReference type="Proteomes" id="UP001244011">
    <property type="component" value="Unassembled WGS sequence"/>
</dbReference>
<name>A0AAJ0FF96_9PEZI</name>
<keyword evidence="2 5" id="KW-0689">Ribosomal protein</keyword>
<evidence type="ECO:0000256" key="3">
    <source>
        <dbReference type="ARBA" id="ARBA00023274"/>
    </source>
</evidence>
<protein>
    <submittedName>
        <fullName evidence="5">Ribosomal protein S17</fullName>
    </submittedName>
</protein>
<evidence type="ECO:0000256" key="1">
    <source>
        <dbReference type="ARBA" id="ARBA00010254"/>
    </source>
</evidence>
<dbReference type="CDD" id="cd00364">
    <property type="entry name" value="Ribosomal_uS17"/>
    <property type="match status" value="1"/>
</dbReference>
<keyword evidence="3" id="KW-0687">Ribonucleoprotein</keyword>
<accession>A0AAJ0FF96</accession>